<comment type="caution">
    <text evidence="1">The sequence shown here is derived from an EMBL/GenBank/DDBJ whole genome shotgun (WGS) entry which is preliminary data.</text>
</comment>
<evidence type="ECO:0000313" key="2">
    <source>
        <dbReference type="Proteomes" id="UP001279553"/>
    </source>
</evidence>
<proteinExistence type="predicted"/>
<dbReference type="EMBL" id="JAWXYB010000006">
    <property type="protein sequence ID" value="MDX5929433.1"/>
    <property type="molecule type" value="Genomic_DNA"/>
</dbReference>
<name>A0AAW9DLT4_ACIAO</name>
<dbReference type="AlphaFoldDB" id="A0AAW9DLT4"/>
<gene>
    <name evidence="1" type="ORF">SIL87_01455</name>
</gene>
<evidence type="ECO:0008006" key="3">
    <source>
        <dbReference type="Google" id="ProtNLM"/>
    </source>
</evidence>
<sequence>MTPLESLATIRWSYSDLAAAIGRPSDTVRSWVRRNSFPAPIVEWLARLADAHRALPPPDLAVVGRWVAGEAGSIGKSWQTVAGATKDGT</sequence>
<reference evidence="1 2" key="1">
    <citation type="submission" date="2023-11" db="EMBL/GenBank/DDBJ databases">
        <title>MicrobeMod: A computational toolkit for identifying prokaryotic methylation and restriction-modification with nanopore sequencing.</title>
        <authorList>
            <person name="Crits-Christoph A."/>
            <person name="Kang S.C."/>
            <person name="Lee H."/>
            <person name="Ostrov N."/>
        </authorList>
    </citation>
    <scope>NUCLEOTIDE SEQUENCE [LARGE SCALE GENOMIC DNA]</scope>
    <source>
        <strain evidence="1 2">DSMZ 700</strain>
    </source>
</reference>
<protein>
    <recommendedName>
        <fullName evidence="3">Helix-turn-helix domain-containing protein</fullName>
    </recommendedName>
</protein>
<evidence type="ECO:0000313" key="1">
    <source>
        <dbReference type="EMBL" id="MDX5929433.1"/>
    </source>
</evidence>
<organism evidence="1 2">
    <name type="scientific">Acidiphilium acidophilum</name>
    <name type="common">Thiobacillus acidophilus</name>
    <dbReference type="NCBI Taxonomy" id="76588"/>
    <lineage>
        <taxon>Bacteria</taxon>
        <taxon>Pseudomonadati</taxon>
        <taxon>Pseudomonadota</taxon>
        <taxon>Alphaproteobacteria</taxon>
        <taxon>Acetobacterales</taxon>
        <taxon>Acidocellaceae</taxon>
        <taxon>Acidiphilium</taxon>
    </lineage>
</organism>
<dbReference type="Proteomes" id="UP001279553">
    <property type="component" value="Unassembled WGS sequence"/>
</dbReference>
<keyword evidence="2" id="KW-1185">Reference proteome</keyword>
<dbReference type="RefSeq" id="WP_319612508.1">
    <property type="nucleotide sequence ID" value="NZ_JAWXYB010000006.1"/>
</dbReference>
<accession>A0AAW9DLT4</accession>